<dbReference type="InterPro" id="IPR050114">
    <property type="entry name" value="UPF0173_UPF0282_UlaG_hydrolase"/>
</dbReference>
<keyword evidence="1 3" id="KW-0378">Hydrolase</keyword>
<dbReference type="RefSeq" id="WP_288184944.1">
    <property type="nucleotide sequence ID" value="NZ_LT608335.1"/>
</dbReference>
<evidence type="ECO:0000256" key="1">
    <source>
        <dbReference type="ARBA" id="ARBA00022801"/>
    </source>
</evidence>
<sequence>MKIRHLRHATFHLHIQGVTLLVDPVLSPAAAMTPIDNSPNQRRNPLVELPVSVEEVMTADGCLLTHTHRDHFDMAAGEQLPKALPVFCQPEDRDKLHLLGFNAVQPVDPVITWRNIELIRTGGQHGTGEIGRKMAPVSGYVLKAAAEPTLYIAGDTVWCPEVAETLSIHKPEVIVLYGGAARFNQGEPITMGKEDIFRVCQHAPAAKVVVLHMEAINHCLLTRAELNEFIQQERLGGRVQVPDDGQWLAF</sequence>
<feature type="domain" description="Metallo-beta-lactamase" evidence="2">
    <location>
        <begin position="20"/>
        <end position="213"/>
    </location>
</feature>
<dbReference type="InterPro" id="IPR036866">
    <property type="entry name" value="RibonucZ/Hydroxyglut_hydro"/>
</dbReference>
<gene>
    <name evidence="3" type="ORF">KL86SPO_40695</name>
</gene>
<proteinExistence type="predicted"/>
<organism evidence="3">
    <name type="scientific">uncultured Sporomusa sp</name>
    <dbReference type="NCBI Taxonomy" id="307249"/>
    <lineage>
        <taxon>Bacteria</taxon>
        <taxon>Bacillati</taxon>
        <taxon>Bacillota</taxon>
        <taxon>Negativicutes</taxon>
        <taxon>Selenomonadales</taxon>
        <taxon>Sporomusaceae</taxon>
        <taxon>Sporomusa</taxon>
        <taxon>environmental samples</taxon>
    </lineage>
</organism>
<dbReference type="SUPFAM" id="SSF56281">
    <property type="entry name" value="Metallo-hydrolase/oxidoreductase"/>
    <property type="match status" value="1"/>
</dbReference>
<dbReference type="GO" id="GO:0016787">
    <property type="term" value="F:hydrolase activity"/>
    <property type="evidence" value="ECO:0007669"/>
    <property type="project" value="UniProtKB-KW"/>
</dbReference>
<dbReference type="EMBL" id="FMJE01000004">
    <property type="protein sequence ID" value="SCM82210.1"/>
    <property type="molecule type" value="Genomic_DNA"/>
</dbReference>
<dbReference type="Gene3D" id="3.60.15.10">
    <property type="entry name" value="Ribonuclease Z/Hydroxyacylglutathione hydrolase-like"/>
    <property type="match status" value="1"/>
</dbReference>
<reference evidence="3" key="1">
    <citation type="submission" date="2016-08" db="EMBL/GenBank/DDBJ databases">
        <authorList>
            <person name="Seilhamer J.J."/>
        </authorList>
    </citation>
    <scope>NUCLEOTIDE SEQUENCE</scope>
    <source>
        <strain evidence="3">86</strain>
    </source>
</reference>
<protein>
    <submittedName>
        <fullName evidence="3">Putative Zn-dependent hydrolase of beta-lactamase</fullName>
    </submittedName>
</protein>
<dbReference type="InterPro" id="IPR001279">
    <property type="entry name" value="Metallo-B-lactamas"/>
</dbReference>
<dbReference type="AlphaFoldDB" id="A0A212LXK4"/>
<dbReference type="PANTHER" id="PTHR43546:SF9">
    <property type="entry name" value="L-ASCORBATE-6-PHOSPHATE LACTONASE ULAG-RELATED"/>
    <property type="match status" value="1"/>
</dbReference>
<evidence type="ECO:0000259" key="2">
    <source>
        <dbReference type="Pfam" id="PF12706"/>
    </source>
</evidence>
<accession>A0A212LXK4</accession>
<dbReference type="PANTHER" id="PTHR43546">
    <property type="entry name" value="UPF0173 METAL-DEPENDENT HYDROLASE MJ1163-RELATED"/>
    <property type="match status" value="1"/>
</dbReference>
<dbReference type="Pfam" id="PF12706">
    <property type="entry name" value="Lactamase_B_2"/>
    <property type="match status" value="1"/>
</dbReference>
<evidence type="ECO:0000313" key="3">
    <source>
        <dbReference type="EMBL" id="SCM82210.1"/>
    </source>
</evidence>
<name>A0A212LXK4_9FIRM</name>